<keyword evidence="5 6" id="KW-0472">Membrane</keyword>
<reference evidence="7" key="1">
    <citation type="submission" date="2024-06" db="EMBL/GenBank/DDBJ databases">
        <title>Genome sequence of Vogesella sp. MAHUQ-64.</title>
        <authorList>
            <person name="Huq M.A."/>
        </authorList>
    </citation>
    <scope>NUCLEOTIDE SEQUENCE</scope>
    <source>
        <strain evidence="7">MAHUQ-64</strain>
    </source>
</reference>
<dbReference type="EMBL" id="JBEFLD010000008">
    <property type="protein sequence ID" value="MEQ6291961.1"/>
    <property type="molecule type" value="Genomic_DNA"/>
</dbReference>
<feature type="transmembrane region" description="Helical" evidence="6">
    <location>
        <begin position="182"/>
        <end position="204"/>
    </location>
</feature>
<dbReference type="InterPro" id="IPR001851">
    <property type="entry name" value="ABC_transp_permease"/>
</dbReference>
<feature type="transmembrane region" description="Helical" evidence="6">
    <location>
        <begin position="12"/>
        <end position="30"/>
    </location>
</feature>
<name>A0ABV1M6V7_9NEIS</name>
<evidence type="ECO:0000256" key="2">
    <source>
        <dbReference type="ARBA" id="ARBA00022475"/>
    </source>
</evidence>
<feature type="transmembrane region" description="Helical" evidence="6">
    <location>
        <begin position="270"/>
        <end position="287"/>
    </location>
</feature>
<feature type="transmembrane region" description="Helical" evidence="6">
    <location>
        <begin position="238"/>
        <end position="258"/>
    </location>
</feature>
<protein>
    <submittedName>
        <fullName evidence="7">ABC transporter permease</fullName>
    </submittedName>
</protein>
<evidence type="ECO:0000256" key="3">
    <source>
        <dbReference type="ARBA" id="ARBA00022692"/>
    </source>
</evidence>
<sequence>MTLIALMGALEIGLIFALVALGVLISFRILDFPDLTADGSFPLGGAVAATLIAGGHDPWLACGVATLAGAAAGLTTAWLNVRLSILQLLASILVMIALYSINLRIMGAPNMPLIGSPTVFSPLIGDNFDIAWQVQPAMLAAVIVIAKLALDVFFASQTGLAMRATGANARMARAQGIATERMVLAGMALSNALIALAGALYVQTQGGADVSMGVGTIVVGLAAVIIGETLLPSRTLWVITLATVLGALLYRLLIALALNADFIGLQAQDLNLITALLVGFALVLPKLKAKMARKAGGTR</sequence>
<dbReference type="Proteomes" id="UP001433638">
    <property type="component" value="Unassembled WGS sequence"/>
</dbReference>
<feature type="transmembrane region" description="Helical" evidence="6">
    <location>
        <begin position="88"/>
        <end position="107"/>
    </location>
</feature>
<keyword evidence="2" id="KW-1003">Cell membrane</keyword>
<proteinExistence type="predicted"/>
<feature type="transmembrane region" description="Helical" evidence="6">
    <location>
        <begin position="210"/>
        <end position="231"/>
    </location>
</feature>
<dbReference type="Pfam" id="PF02653">
    <property type="entry name" value="BPD_transp_2"/>
    <property type="match status" value="1"/>
</dbReference>
<dbReference type="PANTHER" id="PTHR32196">
    <property type="entry name" value="ABC TRANSPORTER PERMEASE PROTEIN YPHD-RELATED-RELATED"/>
    <property type="match status" value="1"/>
</dbReference>
<dbReference type="RefSeq" id="WP_349589550.1">
    <property type="nucleotide sequence ID" value="NZ_JBEFLD010000008.1"/>
</dbReference>
<feature type="transmembrane region" description="Helical" evidence="6">
    <location>
        <begin position="137"/>
        <end position="161"/>
    </location>
</feature>
<comment type="subcellular location">
    <subcellularLocation>
        <location evidence="1">Cell membrane</location>
        <topology evidence="1">Multi-pass membrane protein</topology>
    </subcellularLocation>
</comment>
<dbReference type="CDD" id="cd06574">
    <property type="entry name" value="TM_PBP1_branched-chain-AA_like"/>
    <property type="match status" value="1"/>
</dbReference>
<evidence type="ECO:0000256" key="6">
    <source>
        <dbReference type="SAM" id="Phobius"/>
    </source>
</evidence>
<evidence type="ECO:0000256" key="5">
    <source>
        <dbReference type="ARBA" id="ARBA00023136"/>
    </source>
</evidence>
<evidence type="ECO:0000313" key="7">
    <source>
        <dbReference type="EMBL" id="MEQ6291961.1"/>
    </source>
</evidence>
<organism evidence="7 8">
    <name type="scientific">Vogesella oryzagri</name>
    <dbReference type="NCBI Taxonomy" id="3160864"/>
    <lineage>
        <taxon>Bacteria</taxon>
        <taxon>Pseudomonadati</taxon>
        <taxon>Pseudomonadota</taxon>
        <taxon>Betaproteobacteria</taxon>
        <taxon>Neisseriales</taxon>
        <taxon>Chromobacteriaceae</taxon>
        <taxon>Vogesella</taxon>
    </lineage>
</organism>
<gene>
    <name evidence="7" type="ORF">ABNW52_15190</name>
</gene>
<dbReference type="PANTHER" id="PTHR32196:SF69">
    <property type="entry name" value="BRANCHED-CHAIN AMINO ACID TRANSPORT SYSTEM, PERMEASE PROTEIN"/>
    <property type="match status" value="1"/>
</dbReference>
<evidence type="ECO:0000256" key="1">
    <source>
        <dbReference type="ARBA" id="ARBA00004651"/>
    </source>
</evidence>
<keyword evidence="4 6" id="KW-1133">Transmembrane helix</keyword>
<evidence type="ECO:0000313" key="8">
    <source>
        <dbReference type="Proteomes" id="UP001433638"/>
    </source>
</evidence>
<feature type="transmembrane region" description="Helical" evidence="6">
    <location>
        <begin position="58"/>
        <end position="81"/>
    </location>
</feature>
<comment type="caution">
    <text evidence="7">The sequence shown here is derived from an EMBL/GenBank/DDBJ whole genome shotgun (WGS) entry which is preliminary data.</text>
</comment>
<accession>A0ABV1M6V7</accession>
<keyword evidence="8" id="KW-1185">Reference proteome</keyword>
<evidence type="ECO:0000256" key="4">
    <source>
        <dbReference type="ARBA" id="ARBA00022989"/>
    </source>
</evidence>
<keyword evidence="3 6" id="KW-0812">Transmembrane</keyword>